<evidence type="ECO:0000259" key="8">
    <source>
        <dbReference type="Pfam" id="PF07568"/>
    </source>
</evidence>
<dbReference type="SUPFAM" id="SSF55785">
    <property type="entry name" value="PYP-like sensor domain (PAS domain)"/>
    <property type="match status" value="1"/>
</dbReference>
<reference evidence="9" key="1">
    <citation type="submission" date="2019-03" db="EMBL/GenBank/DDBJ databases">
        <title>Afifella sp. nov., isolated from activated sludge.</title>
        <authorList>
            <person name="Li Q."/>
            <person name="Liu Y."/>
        </authorList>
    </citation>
    <scope>NUCLEOTIDE SEQUENCE</scope>
    <source>
        <strain evidence="9">L72</strain>
    </source>
</reference>
<dbReference type="InterPro" id="IPR035965">
    <property type="entry name" value="PAS-like_dom_sf"/>
</dbReference>
<evidence type="ECO:0000256" key="2">
    <source>
        <dbReference type="ARBA" id="ARBA00012438"/>
    </source>
</evidence>
<name>A0A964WUL0_9HYPH</name>
<evidence type="ECO:0000256" key="1">
    <source>
        <dbReference type="ARBA" id="ARBA00000085"/>
    </source>
</evidence>
<evidence type="ECO:0000256" key="6">
    <source>
        <dbReference type="ARBA" id="ARBA00022777"/>
    </source>
</evidence>
<gene>
    <name evidence="9" type="ORF">E4O86_16115</name>
</gene>
<keyword evidence="5" id="KW-0547">Nucleotide-binding</keyword>
<dbReference type="InterPro" id="IPR011495">
    <property type="entry name" value="Sig_transdc_His_kin_sub2_dim/P"/>
</dbReference>
<evidence type="ECO:0000256" key="4">
    <source>
        <dbReference type="ARBA" id="ARBA00022679"/>
    </source>
</evidence>
<dbReference type="Proteomes" id="UP000773614">
    <property type="component" value="Unassembled WGS sequence"/>
</dbReference>
<dbReference type="GO" id="GO:0004673">
    <property type="term" value="F:protein histidine kinase activity"/>
    <property type="evidence" value="ECO:0007669"/>
    <property type="project" value="UniProtKB-EC"/>
</dbReference>
<dbReference type="EC" id="2.7.13.3" evidence="2"/>
<dbReference type="AlphaFoldDB" id="A0A964WUL0"/>
<comment type="catalytic activity">
    <reaction evidence="1">
        <text>ATP + protein L-histidine = ADP + protein N-phospho-L-histidine.</text>
        <dbReference type="EC" id="2.7.13.3"/>
    </reaction>
</comment>
<evidence type="ECO:0000256" key="3">
    <source>
        <dbReference type="ARBA" id="ARBA00022553"/>
    </source>
</evidence>
<organism evidence="9 10">
    <name type="scientific">Propylenella binzhouense</name>
    <dbReference type="NCBI Taxonomy" id="2555902"/>
    <lineage>
        <taxon>Bacteria</taxon>
        <taxon>Pseudomonadati</taxon>
        <taxon>Pseudomonadota</taxon>
        <taxon>Alphaproteobacteria</taxon>
        <taxon>Hyphomicrobiales</taxon>
        <taxon>Propylenellaceae</taxon>
        <taxon>Propylenella</taxon>
    </lineage>
</organism>
<dbReference type="RefSeq" id="WP_161141579.1">
    <property type="nucleotide sequence ID" value="NZ_SPKJ01000065.1"/>
</dbReference>
<keyword evidence="10" id="KW-1185">Reference proteome</keyword>
<feature type="domain" description="Signal transduction histidine kinase subgroup 2 dimerisation and phosphoacceptor" evidence="8">
    <location>
        <begin position="151"/>
        <end position="224"/>
    </location>
</feature>
<dbReference type="PANTHER" id="PTHR41523:SF8">
    <property type="entry name" value="ETHYLENE RESPONSE SENSOR PROTEIN"/>
    <property type="match status" value="1"/>
</dbReference>
<dbReference type="EMBL" id="SPKJ01000065">
    <property type="protein sequence ID" value="MYZ49237.1"/>
    <property type="molecule type" value="Genomic_DNA"/>
</dbReference>
<dbReference type="GO" id="GO:0005524">
    <property type="term" value="F:ATP binding"/>
    <property type="evidence" value="ECO:0007669"/>
    <property type="project" value="UniProtKB-KW"/>
</dbReference>
<keyword evidence="3" id="KW-0597">Phosphoprotein</keyword>
<accession>A0A964WUL0</accession>
<dbReference type="OrthoDB" id="341208at2"/>
<dbReference type="Pfam" id="PF07568">
    <property type="entry name" value="HisKA_2"/>
    <property type="match status" value="1"/>
</dbReference>
<evidence type="ECO:0000313" key="10">
    <source>
        <dbReference type="Proteomes" id="UP000773614"/>
    </source>
</evidence>
<sequence length="339" mass="35546">MSAGVLSDFDRLFNLLQEPTFVLGPDGSIVRANPAGEKLLGGAAPDALLASVADPLHLRRLIATASGMGSPIPGAIVVGPDGERARLKVRAARFGGDGPRPAVLLQVFPGESEFAVLTRKVRELNDEIRQRRAAEVALAAALRSSRSMLNELHHSVRNTTQMLLAMLADARRAAGGATAEDVLTVLRRRVLGLAAAQQLLYRSDRMNSVAARALLQNVLSGLREELGSVRVRLDVSDVELSNEVAVPVALLAAELAAAAGRAISVAGEGTLVIGLRSRAGGYELSVGCHGLPGRDLVDHGLDVRAVKGLVLQMGGVLAASEGPEYVISFHDMHSKGALP</sequence>
<keyword evidence="6" id="KW-0418">Kinase</keyword>
<dbReference type="PANTHER" id="PTHR41523">
    <property type="entry name" value="TWO-COMPONENT SYSTEM SENSOR PROTEIN"/>
    <property type="match status" value="1"/>
</dbReference>
<comment type="caution">
    <text evidence="9">The sequence shown here is derived from an EMBL/GenBank/DDBJ whole genome shotgun (WGS) entry which is preliminary data.</text>
</comment>
<evidence type="ECO:0000256" key="7">
    <source>
        <dbReference type="ARBA" id="ARBA00022840"/>
    </source>
</evidence>
<evidence type="ECO:0000256" key="5">
    <source>
        <dbReference type="ARBA" id="ARBA00022741"/>
    </source>
</evidence>
<keyword evidence="7" id="KW-0067">ATP-binding</keyword>
<proteinExistence type="predicted"/>
<keyword evidence="4" id="KW-0808">Transferase</keyword>
<protein>
    <recommendedName>
        <fullName evidence="2">histidine kinase</fullName>
        <ecNumber evidence="2">2.7.13.3</ecNumber>
    </recommendedName>
</protein>
<evidence type="ECO:0000313" key="9">
    <source>
        <dbReference type="EMBL" id="MYZ49237.1"/>
    </source>
</evidence>